<dbReference type="Pfam" id="PF02519">
    <property type="entry name" value="Auxin_inducible"/>
    <property type="match status" value="1"/>
</dbReference>
<dbReference type="AlphaFoldDB" id="A0A5B7B727"/>
<proteinExistence type="inferred from homology"/>
<accession>A0A5B7B727</accession>
<dbReference type="InterPro" id="IPR003676">
    <property type="entry name" value="SAUR_fam"/>
</dbReference>
<dbReference type="GO" id="GO:0009733">
    <property type="term" value="P:response to auxin"/>
    <property type="evidence" value="ECO:0007669"/>
    <property type="project" value="InterPro"/>
</dbReference>
<dbReference type="EMBL" id="GHES01033487">
    <property type="protein sequence ID" value="MPA64046.1"/>
    <property type="molecule type" value="Transcribed_RNA"/>
</dbReference>
<dbReference type="PANTHER" id="PTHR31374:SF304">
    <property type="entry name" value="OS04G0537100 PROTEIN"/>
    <property type="match status" value="1"/>
</dbReference>
<comment type="similarity">
    <text evidence="1">Belongs to the ARG7 family.</text>
</comment>
<organism evidence="2">
    <name type="scientific">Davidia involucrata</name>
    <name type="common">Dove tree</name>
    <dbReference type="NCBI Taxonomy" id="16924"/>
    <lineage>
        <taxon>Eukaryota</taxon>
        <taxon>Viridiplantae</taxon>
        <taxon>Streptophyta</taxon>
        <taxon>Embryophyta</taxon>
        <taxon>Tracheophyta</taxon>
        <taxon>Spermatophyta</taxon>
        <taxon>Magnoliopsida</taxon>
        <taxon>eudicotyledons</taxon>
        <taxon>Gunneridae</taxon>
        <taxon>Pentapetalae</taxon>
        <taxon>asterids</taxon>
        <taxon>Cornales</taxon>
        <taxon>Nyssaceae</taxon>
        <taxon>Davidia</taxon>
    </lineage>
</organism>
<name>A0A5B7B727_DAVIN</name>
<sequence>MRKTRGFRLGCKLVKVFKWVIHRRTKRTSYQRLNQPSCATKAMSKLCNWGRSLKHGVKGLCFPKNSGYVRVGQDPIDTKPVCVPKGHLVVYVGEKEDDTHRFLVPVIYFNHPLFGDLLSEAEKAYGFNHPAGIQIPCRISEFENVQMRIAASAAAAGGDNCHRRRSGRRQSLVF</sequence>
<dbReference type="PANTHER" id="PTHR31374">
    <property type="entry name" value="AUXIN-INDUCED PROTEIN-LIKE-RELATED"/>
    <property type="match status" value="1"/>
</dbReference>
<protein>
    <submittedName>
        <fullName evidence="2">Putative auxin-induced protein X10A-like</fullName>
    </submittedName>
</protein>
<evidence type="ECO:0000256" key="1">
    <source>
        <dbReference type="ARBA" id="ARBA00006974"/>
    </source>
</evidence>
<gene>
    <name evidence="2" type="ORF">Din_033487</name>
</gene>
<evidence type="ECO:0000313" key="2">
    <source>
        <dbReference type="EMBL" id="MPA64046.1"/>
    </source>
</evidence>
<reference evidence="2" key="1">
    <citation type="submission" date="2019-08" db="EMBL/GenBank/DDBJ databases">
        <title>Reference gene set and small RNA set construction with multiple tissues from Davidia involucrata Baill.</title>
        <authorList>
            <person name="Yang H."/>
            <person name="Zhou C."/>
            <person name="Li G."/>
            <person name="Wang J."/>
            <person name="Gao P."/>
            <person name="Wang M."/>
            <person name="Wang R."/>
            <person name="Zhao Y."/>
        </authorList>
    </citation>
    <scope>NUCLEOTIDE SEQUENCE</scope>
    <source>
        <tissue evidence="2">Mixed with DoveR01_LX</tissue>
    </source>
</reference>